<feature type="binding site" evidence="9">
    <location>
        <position position="21"/>
    </location>
    <ligand>
        <name>Mg(2+)</name>
        <dbReference type="ChEBI" id="CHEBI:18420"/>
    </ligand>
</feature>
<evidence type="ECO:0000256" key="6">
    <source>
        <dbReference type="ARBA" id="ARBA00022840"/>
    </source>
</evidence>
<feature type="binding site" evidence="9">
    <location>
        <begin position="17"/>
        <end position="22"/>
    </location>
    <ligand>
        <name>ATP</name>
        <dbReference type="ChEBI" id="CHEBI:30616"/>
    </ligand>
</feature>
<dbReference type="RefSeq" id="WP_185682475.1">
    <property type="nucleotide sequence ID" value="NZ_JACLAU010000004.1"/>
</dbReference>
<keyword evidence="5 9" id="KW-0093">Biotin biosynthesis</keyword>
<dbReference type="EC" id="6.3.3.3" evidence="9"/>
<evidence type="ECO:0000313" key="11">
    <source>
        <dbReference type="Proteomes" id="UP000520156"/>
    </source>
</evidence>
<comment type="cofactor">
    <cofactor evidence="9">
        <name>Mg(2+)</name>
        <dbReference type="ChEBI" id="CHEBI:18420"/>
    </cofactor>
</comment>
<dbReference type="PANTHER" id="PTHR43210:SF2">
    <property type="entry name" value="ATP-DEPENDENT DETHIOBIOTIN SYNTHETASE BIOD 2"/>
    <property type="match status" value="1"/>
</dbReference>
<dbReference type="GO" id="GO:0000287">
    <property type="term" value="F:magnesium ion binding"/>
    <property type="evidence" value="ECO:0007669"/>
    <property type="project" value="UniProtKB-UniRule"/>
</dbReference>
<comment type="subcellular location">
    <subcellularLocation>
        <location evidence="9">Cytoplasm</location>
    </subcellularLocation>
</comment>
<name>A0A7X1F648_9SPHN</name>
<proteinExistence type="inferred from homology"/>
<keyword evidence="7 9" id="KW-0460">Magnesium</keyword>
<evidence type="ECO:0000256" key="4">
    <source>
        <dbReference type="ARBA" id="ARBA00022741"/>
    </source>
</evidence>
<dbReference type="CDD" id="cd03109">
    <property type="entry name" value="DTBS"/>
    <property type="match status" value="1"/>
</dbReference>
<comment type="catalytic activity">
    <reaction evidence="8">
        <text>(7R,8S)-8-amino-7-(carboxyamino)nonanoate + ATP = (4R,5S)-dethiobiotin + ADP + phosphate + H(+)</text>
        <dbReference type="Rhea" id="RHEA:63684"/>
        <dbReference type="ChEBI" id="CHEBI:15378"/>
        <dbReference type="ChEBI" id="CHEBI:30616"/>
        <dbReference type="ChEBI" id="CHEBI:43474"/>
        <dbReference type="ChEBI" id="CHEBI:149470"/>
        <dbReference type="ChEBI" id="CHEBI:149473"/>
        <dbReference type="ChEBI" id="CHEBI:456216"/>
    </reaction>
</comment>
<evidence type="ECO:0000256" key="1">
    <source>
        <dbReference type="ARBA" id="ARBA00022490"/>
    </source>
</evidence>
<comment type="caution">
    <text evidence="9">Lacks conserved residue(s) required for the propagation of feature annotation.</text>
</comment>
<comment type="subunit">
    <text evidence="9">Homodimer.</text>
</comment>
<feature type="binding site" evidence="9">
    <location>
        <begin position="106"/>
        <end position="109"/>
    </location>
    <ligand>
        <name>ATP</name>
        <dbReference type="ChEBI" id="CHEBI:30616"/>
    </ligand>
</feature>
<organism evidence="10 11">
    <name type="scientific">Novosphingobium aerophilum</name>
    <dbReference type="NCBI Taxonomy" id="2839843"/>
    <lineage>
        <taxon>Bacteria</taxon>
        <taxon>Pseudomonadati</taxon>
        <taxon>Pseudomonadota</taxon>
        <taxon>Alphaproteobacteria</taxon>
        <taxon>Sphingomonadales</taxon>
        <taxon>Sphingomonadaceae</taxon>
        <taxon>Novosphingobium</taxon>
    </lineage>
</organism>
<feature type="binding site" evidence="9">
    <location>
        <position position="106"/>
    </location>
    <ligand>
        <name>Mg(2+)</name>
        <dbReference type="ChEBI" id="CHEBI:18420"/>
    </ligand>
</feature>
<feature type="binding site" evidence="9">
    <location>
        <position position="50"/>
    </location>
    <ligand>
        <name>ATP</name>
        <dbReference type="ChEBI" id="CHEBI:30616"/>
    </ligand>
</feature>
<dbReference type="SUPFAM" id="SSF52540">
    <property type="entry name" value="P-loop containing nucleoside triphosphate hydrolases"/>
    <property type="match status" value="1"/>
</dbReference>
<evidence type="ECO:0000256" key="8">
    <source>
        <dbReference type="ARBA" id="ARBA00047386"/>
    </source>
</evidence>
<dbReference type="InterPro" id="IPR027417">
    <property type="entry name" value="P-loop_NTPase"/>
</dbReference>
<evidence type="ECO:0000256" key="5">
    <source>
        <dbReference type="ARBA" id="ARBA00022756"/>
    </source>
</evidence>
<keyword evidence="11" id="KW-1185">Reference proteome</keyword>
<dbReference type="Gene3D" id="3.40.50.300">
    <property type="entry name" value="P-loop containing nucleotide triphosphate hydrolases"/>
    <property type="match status" value="1"/>
</dbReference>
<protein>
    <recommendedName>
        <fullName evidence="9">ATP-dependent dethiobiotin synthetase BioD</fullName>
        <ecNumber evidence="9">6.3.3.3</ecNumber>
    </recommendedName>
    <alternativeName>
        <fullName evidence="9">DTB synthetase</fullName>
        <shortName evidence="9">DTBS</shortName>
    </alternativeName>
    <alternativeName>
        <fullName evidence="9">Dethiobiotin synthase</fullName>
    </alternativeName>
</protein>
<dbReference type="GO" id="GO:0009102">
    <property type="term" value="P:biotin biosynthetic process"/>
    <property type="evidence" value="ECO:0007669"/>
    <property type="project" value="UniProtKB-UniRule"/>
</dbReference>
<dbReference type="GO" id="GO:0005829">
    <property type="term" value="C:cytosol"/>
    <property type="evidence" value="ECO:0007669"/>
    <property type="project" value="TreeGrafter"/>
</dbReference>
<keyword evidence="1 9" id="KW-0963">Cytoplasm</keyword>
<feature type="binding site" evidence="9">
    <location>
        <position position="50"/>
    </location>
    <ligand>
        <name>Mg(2+)</name>
        <dbReference type="ChEBI" id="CHEBI:18420"/>
    </ligand>
</feature>
<keyword evidence="2 9" id="KW-0436">Ligase</keyword>
<comment type="catalytic activity">
    <reaction evidence="9">
        <text>(7R,8S)-7,8-diammoniononanoate + CO2 + ATP = (4R,5S)-dethiobiotin + ADP + phosphate + 3 H(+)</text>
        <dbReference type="Rhea" id="RHEA:15805"/>
        <dbReference type="ChEBI" id="CHEBI:15378"/>
        <dbReference type="ChEBI" id="CHEBI:16526"/>
        <dbReference type="ChEBI" id="CHEBI:30616"/>
        <dbReference type="ChEBI" id="CHEBI:43474"/>
        <dbReference type="ChEBI" id="CHEBI:149469"/>
        <dbReference type="ChEBI" id="CHEBI:149473"/>
        <dbReference type="ChEBI" id="CHEBI:456216"/>
        <dbReference type="EC" id="6.3.3.3"/>
    </reaction>
</comment>
<evidence type="ECO:0000256" key="9">
    <source>
        <dbReference type="HAMAP-Rule" id="MF_00336"/>
    </source>
</evidence>
<accession>A0A7X1F648</accession>
<dbReference type="Proteomes" id="UP000520156">
    <property type="component" value="Unassembled WGS sequence"/>
</dbReference>
<keyword evidence="6 9" id="KW-0067">ATP-binding</keyword>
<dbReference type="GO" id="GO:0005524">
    <property type="term" value="F:ATP binding"/>
    <property type="evidence" value="ECO:0007669"/>
    <property type="project" value="UniProtKB-UniRule"/>
</dbReference>
<sequence length="218" mass="22899">MSTIPPNTLIVTGTDTGVGKTVFSAALTGALGARYWKPVQAGPDEYEGTDALRVARLAGIAADRVHPEVYHLATPCSPHRAAEIDGIVIDRTRLTLPAGDGPLVVEGAGGALVPLTRDWLYADQFAVWGAPVVVVARTALGTINHSLLTIEALRRRGVAVLGIAFVGDPVEDSEATICAMGEVKRLGRLPMLPDLNAQTLAGAFAANFRVEDFLLPNA</sequence>
<comment type="caution">
    <text evidence="10">The sequence shown here is derived from an EMBL/GenBank/DDBJ whole genome shotgun (WGS) entry which is preliminary data.</text>
</comment>
<dbReference type="PANTHER" id="PTHR43210">
    <property type="entry name" value="DETHIOBIOTIN SYNTHETASE"/>
    <property type="match status" value="1"/>
</dbReference>
<reference evidence="10 11" key="1">
    <citation type="submission" date="2020-08" db="EMBL/GenBank/DDBJ databases">
        <title>The genome sequence of Novosphingobium flavum 4Y4.</title>
        <authorList>
            <person name="Liu Y."/>
        </authorList>
    </citation>
    <scope>NUCLEOTIDE SEQUENCE [LARGE SCALE GENOMIC DNA]</scope>
    <source>
        <strain evidence="10 11">4Y4</strain>
    </source>
</reference>
<dbReference type="InterPro" id="IPR004472">
    <property type="entry name" value="DTB_synth_BioD"/>
</dbReference>
<dbReference type="AlphaFoldDB" id="A0A7X1F648"/>
<dbReference type="GO" id="GO:0004141">
    <property type="term" value="F:dethiobiotin synthase activity"/>
    <property type="evidence" value="ECO:0007669"/>
    <property type="project" value="UniProtKB-UniRule"/>
</dbReference>
<evidence type="ECO:0000256" key="3">
    <source>
        <dbReference type="ARBA" id="ARBA00022723"/>
    </source>
</evidence>
<dbReference type="Pfam" id="PF13500">
    <property type="entry name" value="AAA_26"/>
    <property type="match status" value="1"/>
</dbReference>
<comment type="similarity">
    <text evidence="9">Belongs to the dethiobiotin synthetase family.</text>
</comment>
<dbReference type="UniPathway" id="UPA00078">
    <property type="reaction ID" value="UER00161"/>
</dbReference>
<feature type="binding site" evidence="9">
    <location>
        <begin position="190"/>
        <end position="192"/>
    </location>
    <ligand>
        <name>ATP</name>
        <dbReference type="ChEBI" id="CHEBI:30616"/>
    </ligand>
</feature>
<evidence type="ECO:0000256" key="7">
    <source>
        <dbReference type="ARBA" id="ARBA00022842"/>
    </source>
</evidence>
<comment type="function">
    <text evidence="9">Catalyzes a mechanistically unusual reaction, the ATP-dependent insertion of CO2 between the N7 and N8 nitrogen atoms of 7,8-diaminopelargonic acid (DAPA, also called 7,8-diammoniononanoate) to form a ureido ring.</text>
</comment>
<dbReference type="NCBIfam" id="TIGR00347">
    <property type="entry name" value="bioD"/>
    <property type="match status" value="1"/>
</dbReference>
<keyword evidence="4 9" id="KW-0547">Nucleotide-binding</keyword>
<gene>
    <name evidence="9 10" type="primary">bioD</name>
    <name evidence="10" type="ORF">H7F49_05030</name>
</gene>
<comment type="pathway">
    <text evidence="9">Cofactor biosynthesis; biotin biosynthesis; biotin from 7,8-diaminononanoate: step 1/2.</text>
</comment>
<dbReference type="PIRSF" id="PIRSF006755">
    <property type="entry name" value="DTB_synth"/>
    <property type="match status" value="1"/>
</dbReference>
<evidence type="ECO:0000256" key="2">
    <source>
        <dbReference type="ARBA" id="ARBA00022598"/>
    </source>
</evidence>
<feature type="active site" evidence="9">
    <location>
        <position position="37"/>
    </location>
</feature>
<dbReference type="HAMAP" id="MF_00336">
    <property type="entry name" value="BioD"/>
    <property type="match status" value="1"/>
</dbReference>
<keyword evidence="3 9" id="KW-0479">Metal-binding</keyword>
<evidence type="ECO:0000313" key="10">
    <source>
        <dbReference type="EMBL" id="MBC2651058.1"/>
    </source>
</evidence>
<dbReference type="EMBL" id="JACLAU010000004">
    <property type="protein sequence ID" value="MBC2651058.1"/>
    <property type="molecule type" value="Genomic_DNA"/>
</dbReference>